<dbReference type="AlphaFoldDB" id="A0A653B4F2"/>
<feature type="region of interest" description="Disordered" evidence="1">
    <location>
        <begin position="123"/>
        <end position="167"/>
    </location>
</feature>
<dbReference type="EMBL" id="LR130779">
    <property type="protein sequence ID" value="VDN63495.1"/>
    <property type="molecule type" value="Genomic_DNA"/>
</dbReference>
<evidence type="ECO:0000313" key="2">
    <source>
        <dbReference type="EMBL" id="VDN63495.1"/>
    </source>
</evidence>
<gene>
    <name evidence="2" type="ORF">POT9AD_2520</name>
</gene>
<organism evidence="2">
    <name type="scientific">Ectopseudomonas oleovorans</name>
    <name type="common">Pseudomonas oleovorans</name>
    <dbReference type="NCBI Taxonomy" id="301"/>
    <lineage>
        <taxon>Bacteria</taxon>
        <taxon>Pseudomonadati</taxon>
        <taxon>Pseudomonadota</taxon>
        <taxon>Gammaproteobacteria</taxon>
        <taxon>Pseudomonadales</taxon>
        <taxon>Pseudomonadaceae</taxon>
        <taxon>Ectopseudomonas</taxon>
    </lineage>
</organism>
<protein>
    <submittedName>
        <fullName evidence="2">Predicted chitinase (Modular protein)</fullName>
    </submittedName>
</protein>
<sequence length="1143" mass="125198">MSDTNKVNSWSYPFKTAGENSKEVTDPQLYFDALAKAENGYYPLGANGLWHGGVHFDSGTGAMLDQSEIRCIADGEVIAYRIDQQYPMTPYGAVNQPGSGPAPVGAKYSTGFVLVKHRLELPPAPTPAAPATEAASVTSEGAAETAPSTPAPPAPVTGESAEAAPATSAEGESLTFYSLYMHLLDWAGYQAQTSLKRPAFWGGGVCKVKDNTTDQVLGLNVREYYKVEASDTENYPKYQNKLVTLPRGTQVETGEASPDGKWLKVVSVSPAVAGLAADTGWVFKKEMKPLGGNKYLVSESVSEDVPALEQRGLNVREAASGSSEILAVLLRGARVRISAEGGKYRKLEAIVGGTSVPPLSADADGKLPGHVWLDSLEPQQDPDSNAQDAVHVLPTPYKIKAGELIGHLGVYQDYNQAAASPRLHLEVFSCDDVPAFITKSQARAATLPETQKTLIKVHKGSAIIQPTAADTQIEAGSDVRVCSDSPKEGCWAKVQKYATCNAEKSTELGSFDSGKLTYSLSAAQKCTLATRMGVEAADMPDKVGFLKVYFNSAEGGDPQNYTGDNIPSTHTWRKVGAPVGDPVWVERSKLNAQGQRSSTADALSAWTQCPLQSSSDGAISGYDRILPAGSWDGLAHERKAIDHASVRWWYVTVGDATGQDISGWVPEKDLIVTRHSPWEWPGFSTIQEAATPADLHARALQAEGRTTPEEATQLQGRVDVAERGPILQKLYEIIDQSNETGTRDGLLTTEEFKAALGKPWLAQQLSLLIAQYESEWYPNEAKWNDLDVHMADELVEWEKEKKRISALVWWDALSAKYGINNTGTVWHFNPIACISQFRNIDSSQCGCNKGKIFSCVRFNGQTTIYGPLYKGSIRLADYKDWDLIVSKGIITQTEKEIFNAMSANEGNIDSLQSYDSEILTAGAMQKTINASGAGEFPQQVFDFKDRHPHLYIKLFENCGWSIEGSRLACKMFYEDTTLTADRKITGPELRTLVRTGFTEQAHQNRELVESRPMAAILNAITSPEFQEQQLLDFAKRLRNEVLEITPAGVQYKTKDYLKSPLGKATALDHHINRPGYVKSDLGASLSRFFERHPTLSKNPSDWLDRHAEYEAEILEDYGITRRMAKVNNQSVAPSRYEHLKSKL</sequence>
<reference evidence="2" key="1">
    <citation type="submission" date="2018-11" db="EMBL/GenBank/DDBJ databases">
        <authorList>
            <consortium name="Genoscope - CEA"/>
            <person name="William W."/>
        </authorList>
    </citation>
    <scope>NUCLEOTIDE SEQUENCE [LARGE SCALE GENOMIC DNA]</scope>
    <source>
        <strain evidence="2">T9AD</strain>
    </source>
</reference>
<accession>A0A653B4F2</accession>
<proteinExistence type="predicted"/>
<name>A0A653B4F2_ECTOL</name>
<dbReference type="OrthoDB" id="1242806at2"/>
<feature type="compositionally biased region" description="Low complexity" evidence="1">
    <location>
        <begin position="157"/>
        <end position="167"/>
    </location>
</feature>
<evidence type="ECO:0000256" key="1">
    <source>
        <dbReference type="SAM" id="MobiDB-lite"/>
    </source>
</evidence>